<dbReference type="RefSeq" id="WP_184162275.1">
    <property type="nucleotide sequence ID" value="NZ_JACHLN010000001.1"/>
</dbReference>
<feature type="transmembrane region" description="Helical" evidence="1">
    <location>
        <begin position="6"/>
        <end position="24"/>
    </location>
</feature>
<keyword evidence="3" id="KW-0378">Hydrolase</keyword>
<keyword evidence="1" id="KW-0472">Membrane</keyword>
<dbReference type="InterPro" id="IPR003675">
    <property type="entry name" value="Rce1/LyrA-like_dom"/>
</dbReference>
<keyword evidence="1" id="KW-1133">Transmembrane helix</keyword>
<feature type="domain" description="CAAX prenyl protease 2/Lysostaphin resistance protein A-like" evidence="2">
    <location>
        <begin position="140"/>
        <end position="229"/>
    </location>
</feature>
<dbReference type="Proteomes" id="UP000575241">
    <property type="component" value="Unassembled WGS sequence"/>
</dbReference>
<comment type="caution">
    <text evidence="3">The sequence shown here is derived from an EMBL/GenBank/DDBJ whole genome shotgun (WGS) entry which is preliminary data.</text>
</comment>
<sequence>MTHALIAPAVLAVTLTALAWLHRGGRRRFDRFRGIEDSADRRRTYLRWAAHGCLSNLGIPLVGLALLGRIDAMWSFPGEFAALAWTLPYFSMDDPTLLPILLIGLPLGSLLSIWIALRGPSPRARRGYDLTPMLPRNRAELLAILPLVINAGVSEEIYFRLYLPLLLVLCGVPDWAAFLIALAIFAAVHRYQGWLGIVLTGAGGAAFTLFYLGGWGLMLPILLHLMANLNALVLRPAVRLRFRPRTD</sequence>
<organism evidence="3 4">
    <name type="scientific">Sphingomonas kyeonggiensis</name>
    <dbReference type="NCBI Taxonomy" id="1268553"/>
    <lineage>
        <taxon>Bacteria</taxon>
        <taxon>Pseudomonadati</taxon>
        <taxon>Pseudomonadota</taxon>
        <taxon>Alphaproteobacteria</taxon>
        <taxon>Sphingomonadales</taxon>
        <taxon>Sphingomonadaceae</taxon>
        <taxon>Sphingomonas</taxon>
    </lineage>
</organism>
<evidence type="ECO:0000259" key="2">
    <source>
        <dbReference type="Pfam" id="PF02517"/>
    </source>
</evidence>
<feature type="transmembrane region" description="Helical" evidence="1">
    <location>
        <begin position="97"/>
        <end position="117"/>
    </location>
</feature>
<dbReference type="EMBL" id="JACHLN010000001">
    <property type="protein sequence ID" value="MBB4837546.1"/>
    <property type="molecule type" value="Genomic_DNA"/>
</dbReference>
<keyword evidence="1" id="KW-0812">Transmembrane</keyword>
<dbReference type="GO" id="GO:0006508">
    <property type="term" value="P:proteolysis"/>
    <property type="evidence" value="ECO:0007669"/>
    <property type="project" value="UniProtKB-KW"/>
</dbReference>
<feature type="transmembrane region" description="Helical" evidence="1">
    <location>
        <begin position="165"/>
        <end position="187"/>
    </location>
</feature>
<evidence type="ECO:0000256" key="1">
    <source>
        <dbReference type="SAM" id="Phobius"/>
    </source>
</evidence>
<accession>A0A7W7JYQ0</accession>
<dbReference type="GO" id="GO:0004175">
    <property type="term" value="F:endopeptidase activity"/>
    <property type="evidence" value="ECO:0007669"/>
    <property type="project" value="UniProtKB-ARBA"/>
</dbReference>
<evidence type="ECO:0000313" key="4">
    <source>
        <dbReference type="Proteomes" id="UP000575241"/>
    </source>
</evidence>
<dbReference type="AlphaFoldDB" id="A0A7W7JYQ0"/>
<proteinExistence type="predicted"/>
<name>A0A7W7JYQ0_9SPHN</name>
<feature type="transmembrane region" description="Helical" evidence="1">
    <location>
        <begin position="45"/>
        <end position="67"/>
    </location>
</feature>
<gene>
    <name evidence="3" type="ORF">HNP52_000597</name>
</gene>
<protein>
    <submittedName>
        <fullName evidence="3">Membrane protease YdiL (CAAX protease family)</fullName>
    </submittedName>
</protein>
<dbReference type="Pfam" id="PF02517">
    <property type="entry name" value="Rce1-like"/>
    <property type="match status" value="1"/>
</dbReference>
<keyword evidence="4" id="KW-1185">Reference proteome</keyword>
<keyword evidence="3" id="KW-0645">Protease</keyword>
<dbReference type="GO" id="GO:0080120">
    <property type="term" value="P:CAAX-box protein maturation"/>
    <property type="evidence" value="ECO:0007669"/>
    <property type="project" value="UniProtKB-ARBA"/>
</dbReference>
<feature type="transmembrane region" description="Helical" evidence="1">
    <location>
        <begin position="194"/>
        <end position="212"/>
    </location>
</feature>
<reference evidence="3 4" key="1">
    <citation type="submission" date="2020-08" db="EMBL/GenBank/DDBJ databases">
        <title>Functional genomics of gut bacteria from endangered species of beetles.</title>
        <authorList>
            <person name="Carlos-Shanley C."/>
        </authorList>
    </citation>
    <scope>NUCLEOTIDE SEQUENCE [LARGE SCALE GENOMIC DNA]</scope>
    <source>
        <strain evidence="3 4">S00224</strain>
    </source>
</reference>
<evidence type="ECO:0000313" key="3">
    <source>
        <dbReference type="EMBL" id="MBB4837546.1"/>
    </source>
</evidence>